<dbReference type="GO" id="GO:0015420">
    <property type="term" value="F:ABC-type vitamin B12 transporter activity"/>
    <property type="evidence" value="ECO:0007669"/>
    <property type="project" value="UniProtKB-UniRule"/>
</dbReference>
<feature type="transmembrane region" description="Helical" evidence="9">
    <location>
        <begin position="318"/>
        <end position="340"/>
    </location>
</feature>
<evidence type="ECO:0000256" key="9">
    <source>
        <dbReference type="HAMAP-Rule" id="MF_00024"/>
    </source>
</evidence>
<dbReference type="PANTHER" id="PTHR34308:SF1">
    <property type="entry name" value="COBALAMIN BIOSYNTHESIS PROTEIN CBIB"/>
    <property type="match status" value="1"/>
</dbReference>
<dbReference type="Proteomes" id="UP000824164">
    <property type="component" value="Unassembled WGS sequence"/>
</dbReference>
<dbReference type="NCBIfam" id="TIGR00380">
    <property type="entry name" value="cobal_cbiB"/>
    <property type="match status" value="1"/>
</dbReference>
<dbReference type="Pfam" id="PF03186">
    <property type="entry name" value="CobD_Cbib"/>
    <property type="match status" value="1"/>
</dbReference>
<evidence type="ECO:0000256" key="4">
    <source>
        <dbReference type="ARBA" id="ARBA00022475"/>
    </source>
</evidence>
<dbReference type="AlphaFoldDB" id="A0A9D1KW70"/>
<keyword evidence="5 9" id="KW-0169">Cobalamin biosynthesis</keyword>
<reference evidence="10" key="1">
    <citation type="submission" date="2020-10" db="EMBL/GenBank/DDBJ databases">
        <authorList>
            <person name="Gilroy R."/>
        </authorList>
    </citation>
    <scope>NUCLEOTIDE SEQUENCE</scope>
    <source>
        <strain evidence="10">CHK187-14744</strain>
    </source>
</reference>
<comment type="similarity">
    <text evidence="3 9">Belongs to the CobD/CbiB family.</text>
</comment>
<proteinExistence type="inferred from homology"/>
<feature type="transmembrane region" description="Helical" evidence="9">
    <location>
        <begin position="177"/>
        <end position="197"/>
    </location>
</feature>
<name>A0A9D1KW70_9FIRM</name>
<dbReference type="GO" id="GO:0009236">
    <property type="term" value="P:cobalamin biosynthetic process"/>
    <property type="evidence" value="ECO:0007669"/>
    <property type="project" value="UniProtKB-UniRule"/>
</dbReference>
<reference evidence="10" key="2">
    <citation type="journal article" date="2021" name="PeerJ">
        <title>Extensive microbial diversity within the chicken gut microbiome revealed by metagenomics and culture.</title>
        <authorList>
            <person name="Gilroy R."/>
            <person name="Ravi A."/>
            <person name="Getino M."/>
            <person name="Pursley I."/>
            <person name="Horton D.L."/>
            <person name="Alikhan N.F."/>
            <person name="Baker D."/>
            <person name="Gharbi K."/>
            <person name="Hall N."/>
            <person name="Watson M."/>
            <person name="Adriaenssens E.M."/>
            <person name="Foster-Nyarko E."/>
            <person name="Jarju S."/>
            <person name="Secka A."/>
            <person name="Antonio M."/>
            <person name="Oren A."/>
            <person name="Chaudhuri R.R."/>
            <person name="La Ragione R."/>
            <person name="Hildebrand F."/>
            <person name="Pallen M.J."/>
        </authorList>
    </citation>
    <scope>NUCLEOTIDE SEQUENCE</scope>
    <source>
        <strain evidence="10">CHK187-14744</strain>
    </source>
</reference>
<evidence type="ECO:0000313" key="11">
    <source>
        <dbReference type="Proteomes" id="UP000824164"/>
    </source>
</evidence>
<feature type="transmembrane region" description="Helical" evidence="9">
    <location>
        <begin position="55"/>
        <end position="80"/>
    </location>
</feature>
<sequence>MIRLFAAFIADIFFGDPYWLYHPVRLIGKWISFLERRLRKYFPPSDKGERTAGRWLVPLTVLPSFILPFVILEALTWWRLPLPDILLRFTGPVKTWGEGLAMALDAFWMYQILAMGCLKKEALKVYGALKENDLSDARKKLSWLVGRDTQDLSKEEVVKATVETVAENTTDGVASPLFYMALGLIFLPFGAPLGFAYKAVNTLDSMVGYRNERYKWFGRTSAITDDVANFIPARLCGLSMVVAAFFGYDGRGAWKVFKRDRLAHLSPNSAQTESACAGALGIQLGGTHDYFGKPVEKPTLGDPARKAEKKHIKDSLRLMYRSGWLCLTLAEFMALAGRFAQNLL</sequence>
<comment type="subcellular location">
    <subcellularLocation>
        <location evidence="1 9">Cell membrane</location>
        <topology evidence="1 9">Multi-pass membrane protein</topology>
    </subcellularLocation>
</comment>
<evidence type="ECO:0000256" key="1">
    <source>
        <dbReference type="ARBA" id="ARBA00004651"/>
    </source>
</evidence>
<dbReference type="PANTHER" id="PTHR34308">
    <property type="entry name" value="COBALAMIN BIOSYNTHESIS PROTEIN CBIB"/>
    <property type="match status" value="1"/>
</dbReference>
<evidence type="ECO:0000256" key="2">
    <source>
        <dbReference type="ARBA" id="ARBA00004953"/>
    </source>
</evidence>
<evidence type="ECO:0000256" key="6">
    <source>
        <dbReference type="ARBA" id="ARBA00022692"/>
    </source>
</evidence>
<keyword evidence="6 9" id="KW-0812">Transmembrane</keyword>
<evidence type="ECO:0000256" key="5">
    <source>
        <dbReference type="ARBA" id="ARBA00022573"/>
    </source>
</evidence>
<evidence type="ECO:0000256" key="3">
    <source>
        <dbReference type="ARBA" id="ARBA00006263"/>
    </source>
</evidence>
<evidence type="ECO:0000256" key="7">
    <source>
        <dbReference type="ARBA" id="ARBA00022989"/>
    </source>
</evidence>
<comment type="caution">
    <text evidence="9">Lacks conserved residue(s) required for the propagation of feature annotation.</text>
</comment>
<comment type="caution">
    <text evidence="10">The sequence shown here is derived from an EMBL/GenBank/DDBJ whole genome shotgun (WGS) entry which is preliminary data.</text>
</comment>
<accession>A0A9D1KW70</accession>
<dbReference type="GO" id="GO:0005886">
    <property type="term" value="C:plasma membrane"/>
    <property type="evidence" value="ECO:0007669"/>
    <property type="project" value="UniProtKB-SubCell"/>
</dbReference>
<comment type="pathway">
    <text evidence="2 9">Cofactor biosynthesis; adenosylcobalamin biosynthesis.</text>
</comment>
<evidence type="ECO:0000256" key="8">
    <source>
        <dbReference type="ARBA" id="ARBA00023136"/>
    </source>
</evidence>
<dbReference type="EMBL" id="DVLT01000014">
    <property type="protein sequence ID" value="HIU02072.1"/>
    <property type="molecule type" value="Genomic_DNA"/>
</dbReference>
<dbReference type="GO" id="GO:0048472">
    <property type="term" value="F:threonine-phosphate decarboxylase activity"/>
    <property type="evidence" value="ECO:0007669"/>
    <property type="project" value="InterPro"/>
</dbReference>
<keyword evidence="4 9" id="KW-1003">Cell membrane</keyword>
<dbReference type="InterPro" id="IPR004485">
    <property type="entry name" value="Cobalamin_biosynth_CobD/CbiB"/>
</dbReference>
<keyword evidence="8 9" id="KW-0472">Membrane</keyword>
<organism evidence="10 11">
    <name type="scientific">Candidatus Onthocola gallistercoris</name>
    <dbReference type="NCBI Taxonomy" id="2840876"/>
    <lineage>
        <taxon>Bacteria</taxon>
        <taxon>Bacillati</taxon>
        <taxon>Bacillota</taxon>
        <taxon>Bacilli</taxon>
        <taxon>Candidatus Onthocola</taxon>
    </lineage>
</organism>
<gene>
    <name evidence="9 10" type="primary">cobD</name>
    <name evidence="10" type="ORF">IAB63_02330</name>
</gene>
<protein>
    <recommendedName>
        <fullName evidence="9">Cobalamin biosynthesis protein CobD</fullName>
    </recommendedName>
</protein>
<comment type="function">
    <text evidence="9">Converts cobyric acid to cobinamide by the addition of aminopropanol on the F carboxylic group.</text>
</comment>
<dbReference type="HAMAP" id="MF_00024">
    <property type="entry name" value="CobD_CbiB"/>
    <property type="match status" value="1"/>
</dbReference>
<keyword evidence="7 9" id="KW-1133">Transmembrane helix</keyword>
<evidence type="ECO:0000313" key="10">
    <source>
        <dbReference type="EMBL" id="HIU02072.1"/>
    </source>
</evidence>